<keyword evidence="2" id="KW-1185">Reference proteome</keyword>
<name>A0ABR7AU50_9PSED</name>
<protein>
    <submittedName>
        <fullName evidence="1">Uncharacterized protein</fullName>
    </submittedName>
</protein>
<reference evidence="1 2" key="1">
    <citation type="submission" date="2020-08" db="EMBL/GenBank/DDBJ databases">
        <title>Putative novel bacterial strains isolated from necrotic wheat leaf tissues caused by Xanthomonas translucens.</title>
        <authorList>
            <person name="Tambong J.T."/>
        </authorList>
    </citation>
    <scope>NUCLEOTIDE SEQUENCE [LARGE SCALE GENOMIC DNA]</scope>
    <source>
        <strain evidence="1 2">DOAB 1069</strain>
    </source>
</reference>
<evidence type="ECO:0000313" key="1">
    <source>
        <dbReference type="EMBL" id="MBC3948444.1"/>
    </source>
</evidence>
<dbReference type="InterPro" id="IPR028957">
    <property type="entry name" value="Imm50"/>
</dbReference>
<sequence>MKPEELISGAKHVIETIGFWPSFHDAEVISLLVSRGLPDQGSATIAKLCVHYREHDVVGVGTADFEYVCQRSLLVELIFSDIYDLSLTDFNHQNVLESIDLKRLQDLSILVDIASIWGIGGTIRCNHVTVGAVTNLLS</sequence>
<dbReference type="EMBL" id="JACONW010000003">
    <property type="protein sequence ID" value="MBC3948444.1"/>
    <property type="molecule type" value="Genomic_DNA"/>
</dbReference>
<proteinExistence type="predicted"/>
<dbReference type="RefSeq" id="WP_187520226.1">
    <property type="nucleotide sequence ID" value="NZ_JACONW010000003.1"/>
</dbReference>
<accession>A0ABR7AU50</accession>
<dbReference type="Proteomes" id="UP000651852">
    <property type="component" value="Unassembled WGS sequence"/>
</dbReference>
<evidence type="ECO:0000313" key="2">
    <source>
        <dbReference type="Proteomes" id="UP000651852"/>
    </source>
</evidence>
<gene>
    <name evidence="1" type="ORF">H8S59_01480</name>
</gene>
<organism evidence="1 2">
    <name type="scientific">Pseudomonas folii</name>
    <dbReference type="NCBI Taxonomy" id="2762593"/>
    <lineage>
        <taxon>Bacteria</taxon>
        <taxon>Pseudomonadati</taxon>
        <taxon>Pseudomonadota</taxon>
        <taxon>Gammaproteobacteria</taxon>
        <taxon>Pseudomonadales</taxon>
        <taxon>Pseudomonadaceae</taxon>
        <taxon>Pseudomonas</taxon>
    </lineage>
</organism>
<dbReference type="Pfam" id="PF15594">
    <property type="entry name" value="Imm50"/>
    <property type="match status" value="1"/>
</dbReference>
<comment type="caution">
    <text evidence="1">The sequence shown here is derived from an EMBL/GenBank/DDBJ whole genome shotgun (WGS) entry which is preliminary data.</text>
</comment>